<keyword evidence="3" id="KW-1185">Reference proteome</keyword>
<proteinExistence type="predicted"/>
<keyword evidence="1" id="KW-0472">Membrane</keyword>
<evidence type="ECO:0000256" key="1">
    <source>
        <dbReference type="SAM" id="Phobius"/>
    </source>
</evidence>
<gene>
    <name evidence="2" type="ORF">FJQ98_14030</name>
</gene>
<organism evidence="2 3">
    <name type="scientific">Lysinibacillus agricola</name>
    <dbReference type="NCBI Taxonomy" id="2590012"/>
    <lineage>
        <taxon>Bacteria</taxon>
        <taxon>Bacillati</taxon>
        <taxon>Bacillota</taxon>
        <taxon>Bacilli</taxon>
        <taxon>Bacillales</taxon>
        <taxon>Bacillaceae</taxon>
        <taxon>Lysinibacillus</taxon>
    </lineage>
</organism>
<sequence>MIENIEFLFRKLLNEKIITLIISILNILIAYRVYRFTKKDVNPKLSVKSTFEDSENEYSKSVNKELLEINFETRGFPKIQHNTKLWKLTIENNGELPATNVVLDYSITIKKGDFDFGIDEADILNKRFIDYKTINRTEKFDYIAPDSKKVLKVLYIQGEFPCADLKVKKLKSDEITFIKKEIKIDTYEHPEFSMIVDGPHERKLFGI</sequence>
<reference evidence="2 3" key="1">
    <citation type="submission" date="2020-01" db="EMBL/GenBank/DDBJ databases">
        <authorList>
            <person name="Liu G."/>
            <person name="Liu B."/>
        </authorList>
    </citation>
    <scope>NUCLEOTIDE SEQUENCE [LARGE SCALE GENOMIC DNA]</scope>
    <source>
        <strain evidence="2 3">FJAT-51161</strain>
    </source>
</reference>
<dbReference type="RefSeq" id="WP_143114535.1">
    <property type="nucleotide sequence ID" value="NZ_CP067341.1"/>
</dbReference>
<dbReference type="Proteomes" id="UP000596049">
    <property type="component" value="Chromosome"/>
</dbReference>
<accession>A0ABX7ALT0</accession>
<feature type="transmembrane region" description="Helical" evidence="1">
    <location>
        <begin position="17"/>
        <end position="34"/>
    </location>
</feature>
<evidence type="ECO:0000313" key="2">
    <source>
        <dbReference type="EMBL" id="QQP10406.1"/>
    </source>
</evidence>
<keyword evidence="1" id="KW-1133">Transmembrane helix</keyword>
<dbReference type="EMBL" id="CP067341">
    <property type="protein sequence ID" value="QQP10406.1"/>
    <property type="molecule type" value="Genomic_DNA"/>
</dbReference>
<keyword evidence="1" id="KW-0812">Transmembrane</keyword>
<protein>
    <recommendedName>
        <fullName evidence="4">DUF4352 domain-containing protein</fullName>
    </recommendedName>
</protein>
<evidence type="ECO:0000313" key="3">
    <source>
        <dbReference type="Proteomes" id="UP000596049"/>
    </source>
</evidence>
<name>A0ABX7ALT0_9BACI</name>
<evidence type="ECO:0008006" key="4">
    <source>
        <dbReference type="Google" id="ProtNLM"/>
    </source>
</evidence>